<feature type="domain" description="Ricin B lectin" evidence="2">
    <location>
        <begin position="137"/>
        <end position="259"/>
    </location>
</feature>
<evidence type="ECO:0000313" key="3">
    <source>
        <dbReference type="EMBL" id="EQC30919.1"/>
    </source>
</evidence>
<dbReference type="PROSITE" id="PS50231">
    <property type="entry name" value="RICIN_B_LECTIN"/>
    <property type="match status" value="1"/>
</dbReference>
<evidence type="ECO:0000313" key="4">
    <source>
        <dbReference type="Proteomes" id="UP000030762"/>
    </source>
</evidence>
<dbReference type="EMBL" id="JH767172">
    <property type="protein sequence ID" value="EQC30919.1"/>
    <property type="molecule type" value="Genomic_DNA"/>
</dbReference>
<protein>
    <recommendedName>
        <fullName evidence="2">Ricin B lectin domain-containing protein</fullName>
    </recommendedName>
</protein>
<dbReference type="AlphaFoldDB" id="T0PZC1"/>
<dbReference type="RefSeq" id="XP_008615657.1">
    <property type="nucleotide sequence ID" value="XM_008617435.1"/>
</dbReference>
<dbReference type="SMART" id="SM00458">
    <property type="entry name" value="RICIN"/>
    <property type="match status" value="2"/>
</dbReference>
<evidence type="ECO:0000259" key="2">
    <source>
        <dbReference type="SMART" id="SM00458"/>
    </source>
</evidence>
<evidence type="ECO:0000256" key="1">
    <source>
        <dbReference type="SAM" id="SignalP"/>
    </source>
</evidence>
<proteinExistence type="predicted"/>
<reference evidence="3 4" key="1">
    <citation type="submission" date="2012-04" db="EMBL/GenBank/DDBJ databases">
        <title>The Genome Sequence of Saprolegnia declina VS20.</title>
        <authorList>
            <consortium name="The Broad Institute Genome Sequencing Platform"/>
            <person name="Russ C."/>
            <person name="Nusbaum C."/>
            <person name="Tyler B."/>
            <person name="van West P."/>
            <person name="Dieguez-Uribeondo J."/>
            <person name="de Bruijn I."/>
            <person name="Tripathy S."/>
            <person name="Jiang R."/>
            <person name="Young S.K."/>
            <person name="Zeng Q."/>
            <person name="Gargeya S."/>
            <person name="Fitzgerald M."/>
            <person name="Haas B."/>
            <person name="Abouelleil A."/>
            <person name="Alvarado L."/>
            <person name="Arachchi H.M."/>
            <person name="Berlin A."/>
            <person name="Chapman S.B."/>
            <person name="Goldberg J."/>
            <person name="Griggs A."/>
            <person name="Gujja S."/>
            <person name="Hansen M."/>
            <person name="Howarth C."/>
            <person name="Imamovic A."/>
            <person name="Larimer J."/>
            <person name="McCowen C."/>
            <person name="Montmayeur A."/>
            <person name="Murphy C."/>
            <person name="Neiman D."/>
            <person name="Pearson M."/>
            <person name="Priest M."/>
            <person name="Roberts A."/>
            <person name="Saif S."/>
            <person name="Shea T."/>
            <person name="Sisk P."/>
            <person name="Sykes S."/>
            <person name="Wortman J."/>
            <person name="Nusbaum C."/>
            <person name="Birren B."/>
        </authorList>
    </citation>
    <scope>NUCLEOTIDE SEQUENCE [LARGE SCALE GENOMIC DNA]</scope>
    <source>
        <strain evidence="3 4">VS20</strain>
    </source>
</reference>
<dbReference type="InterPro" id="IPR000772">
    <property type="entry name" value="Ricin_B_lectin"/>
</dbReference>
<dbReference type="Gene3D" id="2.80.10.50">
    <property type="match status" value="2"/>
</dbReference>
<dbReference type="SUPFAM" id="SSF50370">
    <property type="entry name" value="Ricin B-like lectins"/>
    <property type="match status" value="2"/>
</dbReference>
<sequence>MKLVLSSLLLAVASAVPLQLCTVDGMFLSEYEKSLYADVRRNNKNEHFDYDPTTKLLKATSNGQCVCAESGKLVTEKCDPNDASQHWEVDLNHVFAPGAYSCLQTSTPGVPVGLAKCVWETSITAGQFLTDCSTGVPEYVTITSVSKNRLLEFQTGLYARPSEDIANQVFAWDKANKMLKSASNGQCLDAFKDANGKVQVHTYACDVKNSNQKWNFNPSTKTLEHATHAGQCLDVDHSDFHVQMWACVPGNTNQMWTITSYNAEARRKW</sequence>
<accession>T0PZC1</accession>
<dbReference type="InterPro" id="IPR035992">
    <property type="entry name" value="Ricin_B-like_lectins"/>
</dbReference>
<gene>
    <name evidence="3" type="ORF">SDRG_11398</name>
</gene>
<name>T0PZC1_SAPDV</name>
<feature type="signal peptide" evidence="1">
    <location>
        <begin position="1"/>
        <end position="15"/>
    </location>
</feature>
<organism evidence="3 4">
    <name type="scientific">Saprolegnia diclina (strain VS20)</name>
    <dbReference type="NCBI Taxonomy" id="1156394"/>
    <lineage>
        <taxon>Eukaryota</taxon>
        <taxon>Sar</taxon>
        <taxon>Stramenopiles</taxon>
        <taxon>Oomycota</taxon>
        <taxon>Saprolegniomycetes</taxon>
        <taxon>Saprolegniales</taxon>
        <taxon>Saprolegniaceae</taxon>
        <taxon>Saprolegnia</taxon>
    </lineage>
</organism>
<dbReference type="Pfam" id="PF00652">
    <property type="entry name" value="Ricin_B_lectin"/>
    <property type="match status" value="1"/>
</dbReference>
<dbReference type="STRING" id="1156394.T0PZC1"/>
<feature type="chain" id="PRO_5013198159" description="Ricin B lectin domain-containing protein" evidence="1">
    <location>
        <begin position="16"/>
        <end position="269"/>
    </location>
</feature>
<keyword evidence="1" id="KW-0732">Signal</keyword>
<dbReference type="VEuPathDB" id="FungiDB:SDRG_11398"/>
<dbReference type="OrthoDB" id="6770063at2759"/>
<dbReference type="Proteomes" id="UP000030762">
    <property type="component" value="Unassembled WGS sequence"/>
</dbReference>
<keyword evidence="4" id="KW-1185">Reference proteome</keyword>
<dbReference type="InParanoid" id="T0PZC1"/>
<feature type="domain" description="Ricin B lectin" evidence="2">
    <location>
        <begin position="16"/>
        <end position="131"/>
    </location>
</feature>
<dbReference type="GeneID" id="19952125"/>